<evidence type="ECO:0000313" key="2">
    <source>
        <dbReference type="EMBL" id="PSK95452.1"/>
    </source>
</evidence>
<dbReference type="Gene3D" id="3.40.50.150">
    <property type="entry name" value="Vaccinia Virus protein VP39"/>
    <property type="match status" value="1"/>
</dbReference>
<dbReference type="AlphaFoldDB" id="A0A2P8DE26"/>
<evidence type="ECO:0000313" key="3">
    <source>
        <dbReference type="Proteomes" id="UP000240542"/>
    </source>
</evidence>
<sequence length="219" mass="23794">MPEQPGRERPASGAPLRDRLASLAGEYAAFVRVAAGRPRRVGAVLPTSAWGGRALAQVVPASRPATVVELGPGTGSVSDVVHQRLAPGSTHIAIELDADMVRHLREAKPWLDVVHGDAADLRALLAEHDVGELDAVVSALPWTLMTGEQQSRVLAEVARALRPGAPFTTIVYNHGISTLQGRLFRRRLERVFDEVLLTRTVWRNMPPARTYVCRTSPAR</sequence>
<reference evidence="2 3" key="1">
    <citation type="submission" date="2018-03" db="EMBL/GenBank/DDBJ databases">
        <title>Genomic Encyclopedia of Archaeal and Bacterial Type Strains, Phase II (KMG-II): from individual species to whole genera.</title>
        <authorList>
            <person name="Goeker M."/>
        </authorList>
    </citation>
    <scope>NUCLEOTIDE SEQUENCE [LARGE SCALE GENOMIC DNA]</scope>
    <source>
        <strain evidence="2 3">DSM 45312</strain>
    </source>
</reference>
<dbReference type="GO" id="GO:0008168">
    <property type="term" value="F:methyltransferase activity"/>
    <property type="evidence" value="ECO:0007669"/>
    <property type="project" value="UniProtKB-KW"/>
</dbReference>
<comment type="caution">
    <text evidence="2">The sequence shown here is derived from an EMBL/GenBank/DDBJ whole genome shotgun (WGS) entry which is preliminary data.</text>
</comment>
<dbReference type="GO" id="GO:0032259">
    <property type="term" value="P:methylation"/>
    <property type="evidence" value="ECO:0007669"/>
    <property type="project" value="UniProtKB-KW"/>
</dbReference>
<accession>A0A2P8DE26</accession>
<keyword evidence="2" id="KW-0808">Transferase</keyword>
<proteinExistence type="predicted"/>
<keyword evidence="2" id="KW-0489">Methyltransferase</keyword>
<protein>
    <submittedName>
        <fullName evidence="2">Phospholipid N-methyltransferase</fullName>
    </submittedName>
</protein>
<dbReference type="OrthoDB" id="3528482at2"/>
<dbReference type="SUPFAM" id="SSF53335">
    <property type="entry name" value="S-adenosyl-L-methionine-dependent methyltransferases"/>
    <property type="match status" value="1"/>
</dbReference>
<dbReference type="EMBL" id="PYGA01000015">
    <property type="protein sequence ID" value="PSK95452.1"/>
    <property type="molecule type" value="Genomic_DNA"/>
</dbReference>
<dbReference type="Proteomes" id="UP000240542">
    <property type="component" value="Unassembled WGS sequence"/>
</dbReference>
<name>A0A2P8DE26_9ACTN</name>
<dbReference type="RefSeq" id="WP_106584781.1">
    <property type="nucleotide sequence ID" value="NZ_PYGA01000015.1"/>
</dbReference>
<organism evidence="2 3">
    <name type="scientific">Murinocardiopsis flavida</name>
    <dbReference type="NCBI Taxonomy" id="645275"/>
    <lineage>
        <taxon>Bacteria</taxon>
        <taxon>Bacillati</taxon>
        <taxon>Actinomycetota</taxon>
        <taxon>Actinomycetes</taxon>
        <taxon>Streptosporangiales</taxon>
        <taxon>Nocardiopsidaceae</taxon>
        <taxon>Murinocardiopsis</taxon>
    </lineage>
</organism>
<dbReference type="CDD" id="cd02440">
    <property type="entry name" value="AdoMet_MTases"/>
    <property type="match status" value="1"/>
</dbReference>
<dbReference type="Pfam" id="PF13649">
    <property type="entry name" value="Methyltransf_25"/>
    <property type="match status" value="1"/>
</dbReference>
<dbReference type="InterPro" id="IPR029063">
    <property type="entry name" value="SAM-dependent_MTases_sf"/>
</dbReference>
<keyword evidence="3" id="KW-1185">Reference proteome</keyword>
<evidence type="ECO:0000259" key="1">
    <source>
        <dbReference type="Pfam" id="PF13649"/>
    </source>
</evidence>
<dbReference type="InterPro" id="IPR041698">
    <property type="entry name" value="Methyltransf_25"/>
</dbReference>
<feature type="domain" description="Methyltransferase" evidence="1">
    <location>
        <begin position="67"/>
        <end position="164"/>
    </location>
</feature>
<gene>
    <name evidence="2" type="ORF">CLV63_115112</name>
</gene>